<accession>Q9TRN6</accession>
<proteinExistence type="evidence at protein level"/>
<protein>
    <submittedName>
        <fullName>LOW MR zona pellucida binding protein</fullName>
    </submittedName>
</protein>
<sequence>AQNKGPHKCGGVLRD</sequence>
<organism>
    <name type="scientific">Sus scrofa</name>
    <name type="common">Pig</name>
    <dbReference type="NCBI Taxonomy" id="9823"/>
    <lineage>
        <taxon>Eukaryota</taxon>
        <taxon>Metazoa</taxon>
        <taxon>Chordata</taxon>
        <taxon>Craniata</taxon>
        <taxon>Vertebrata</taxon>
        <taxon>Euteleostomi</taxon>
        <taxon>Mammalia</taxon>
        <taxon>Eutheria</taxon>
        <taxon>Laurasiatheria</taxon>
        <taxon>Artiodactyla</taxon>
        <taxon>Suina</taxon>
        <taxon>Suidae</taxon>
        <taxon>Sus</taxon>
    </lineage>
</organism>
<name>Q9TRN6_PIG</name>
<keyword id="KW-0903">Direct protein sequencing</keyword>
<reference key="1">
    <citation type="journal article" date="1992" name="Mol. Reprod. Dev.">
        <title>Characterization of low Mr zona pellucida binding proteins from boar spermatozoa and seminal plasma.</title>
        <authorList>
            <person name="Parry R.V."/>
            <person name="Barker P.J."/>
            <person name="Jones R."/>
        </authorList>
    </citation>
    <scope>PROTEIN SEQUENCE</scope>
</reference>